<evidence type="ECO:0000313" key="1">
    <source>
        <dbReference type="EMBL" id="KAL0482152.1"/>
    </source>
</evidence>
<name>A0AAW2Z0M5_9EUKA</name>
<dbReference type="EMBL" id="JAOPGA020000821">
    <property type="protein sequence ID" value="KAL0482152.1"/>
    <property type="molecule type" value="Genomic_DNA"/>
</dbReference>
<protein>
    <submittedName>
        <fullName evidence="1">Cadherin</fullName>
    </submittedName>
</protein>
<dbReference type="AlphaFoldDB" id="A0AAW2Z0M5"/>
<reference evidence="1 2" key="1">
    <citation type="submission" date="2024-03" db="EMBL/GenBank/DDBJ databases">
        <title>The Acrasis kona genome and developmental transcriptomes reveal deep origins of eukaryotic multicellular pathways.</title>
        <authorList>
            <person name="Sheikh S."/>
            <person name="Fu C.-J."/>
            <person name="Brown M.W."/>
            <person name="Baldauf S.L."/>
        </authorList>
    </citation>
    <scope>NUCLEOTIDE SEQUENCE [LARGE SCALE GENOMIC DNA]</scope>
    <source>
        <strain evidence="1 2">ATCC MYA-3509</strain>
    </source>
</reference>
<proteinExistence type="predicted"/>
<comment type="caution">
    <text evidence="1">The sequence shown here is derived from an EMBL/GenBank/DDBJ whole genome shotgun (WGS) entry which is preliminary data.</text>
</comment>
<gene>
    <name evidence="1" type="ORF">AKO1_013329</name>
</gene>
<evidence type="ECO:0000313" key="2">
    <source>
        <dbReference type="Proteomes" id="UP001431209"/>
    </source>
</evidence>
<sequence>MTDVVPQVHPHTRFVAISATYLSRDFKSEDITDRDREDMIFFFGSKRSWVFPANEEEREESLKQPTKYLEFDKTFIDMILDKESKGLCYWLKPDCDFKKVSEFFANIKDPVTGEKICVSSEHNKDGGLILDERWWYDVYNQRMSQFGARAQMVIDNYRDGEHDYNCVMELIAQSQPHLKPVLRFH</sequence>
<accession>A0AAW2Z0M5</accession>
<keyword evidence="2" id="KW-1185">Reference proteome</keyword>
<dbReference type="Proteomes" id="UP001431209">
    <property type="component" value="Unassembled WGS sequence"/>
</dbReference>
<organism evidence="1 2">
    <name type="scientific">Acrasis kona</name>
    <dbReference type="NCBI Taxonomy" id="1008807"/>
    <lineage>
        <taxon>Eukaryota</taxon>
        <taxon>Discoba</taxon>
        <taxon>Heterolobosea</taxon>
        <taxon>Tetramitia</taxon>
        <taxon>Eutetramitia</taxon>
        <taxon>Acrasidae</taxon>
        <taxon>Acrasis</taxon>
    </lineage>
</organism>